<evidence type="ECO:0000313" key="3">
    <source>
        <dbReference type="Proteomes" id="UP000027644"/>
    </source>
</evidence>
<dbReference type="InterPro" id="IPR006439">
    <property type="entry name" value="HAD-SF_hydro_IA"/>
</dbReference>
<protein>
    <submittedName>
        <fullName evidence="2">Lipopolysaccharide biosynthesis protein</fullName>
    </submittedName>
</protein>
<gene>
    <name evidence="2" type="ORF">SASC598J21_021490</name>
</gene>
<sequence>MKKKIKKAIRNYFRKLYYIFPERWRPNLLAWAIKIHPSWFKNHPKVLNKKIYYGNGILLLNIDIYKYKPVLKSYKLAIHCHIFYIDLISEFIDHLSKIPFRFDLFVSVPDKDSQQRCQIYMSKLKNAYEINIKIVPNRGRDLAPMFAEFGQQLKQYDYLVHLHSKKSIYNKGVTDGWRSYLFNSLFGSAANIQKIYSLLIENNNLGIIYPQIYHRLPYFACTWLANKSQGQKLLTRMQLPMINGYFNYPVGSMFWAKTNALMPLFDLNLKWEDFPEERGQTDGTLAHALERLLGIVPPLTGYNSVIIQDLKYPAWSSFRIDTQYLTRDIQFYKSKINKEKVKVVAFDIFDTLLVRPLLNPDHTKKIISQYLDDEYRMIFKKYRVVAETQARSSKGKDVSLNEIYVQFKNLSQLTDNQVQQIQKIEERVELASVSPRYDVIELMQFAKNIGKKIILISDMFLSREIVERMLSQHGITEWHNLYLSSETGVRKDTGELYKYMLNKEDITGREVVMIGDNERSDIQLPTDEFGIKCIHILRAADLACALPDYFKIIKSDLNQDNINNELTIGLLVRKNLNNIYGYNNSSEKFKLFSSNPYQLGYNVLGPVVSAFCQWLIEQAQTDHINELYFLAREGKLVKQIYDLWSSPQKNTPQSHYLQVSRRCVTVPAINSFEDIIDIAEKNYCENSIQNYLIERFGLILDAERWKNIYQKNLWDKDKKLIIKQKQIDHIKPLLEYLQTDILSLAQTEKQPLMTYLKKSGLFSSKSSAVVDVGYSGTIQQALNKLSIQPIHGYYFATIIPNIEGITKDIKIKGCYVNNLANLYPDSQIFARSFELEKLLSADDTQIIKYCINDDMLKGEFKNLSDRELATRPIRNALQQGAIDFVKDAVNLRKNLYFDFKPSLFIADSLYKNFCLTLRIKKNKVLENLILDDDYCGRGLVS</sequence>
<dbReference type="Pfam" id="PF05045">
    <property type="entry name" value="RgpF"/>
    <property type="match status" value="1"/>
</dbReference>
<dbReference type="InterPro" id="IPR051540">
    <property type="entry name" value="S-2-haloacid_dehalogenase"/>
</dbReference>
<dbReference type="InterPro" id="IPR036412">
    <property type="entry name" value="HAD-like_sf"/>
</dbReference>
<dbReference type="Gene3D" id="3.40.50.1000">
    <property type="entry name" value="HAD superfamily/HAD-like"/>
    <property type="match status" value="1"/>
</dbReference>
<dbReference type="SUPFAM" id="SSF56784">
    <property type="entry name" value="HAD-like"/>
    <property type="match status" value="1"/>
</dbReference>
<evidence type="ECO:0000256" key="1">
    <source>
        <dbReference type="ARBA" id="ARBA00022801"/>
    </source>
</evidence>
<dbReference type="InterPro" id="IPR023214">
    <property type="entry name" value="HAD_sf"/>
</dbReference>
<keyword evidence="1" id="KW-0378">Hydrolase</keyword>
<evidence type="ECO:0000313" key="2">
    <source>
        <dbReference type="EMBL" id="KEQ00036.1"/>
    </source>
</evidence>
<name>A0A074V4B3_9NEIS</name>
<dbReference type="Pfam" id="PF00702">
    <property type="entry name" value="Hydrolase"/>
    <property type="match status" value="1"/>
</dbReference>
<dbReference type="CDD" id="cd01427">
    <property type="entry name" value="HAD_like"/>
    <property type="match status" value="1"/>
</dbReference>
<dbReference type="AlphaFoldDB" id="A0A074V4B3"/>
<dbReference type="EMBL" id="AVQL01000455">
    <property type="protein sequence ID" value="KEQ00036.1"/>
    <property type="molecule type" value="Genomic_DNA"/>
</dbReference>
<dbReference type="PANTHER" id="PTHR43316:SF8">
    <property type="entry name" value="HAD FAMILY HYDROLASE"/>
    <property type="match status" value="1"/>
</dbReference>
<reference evidence="2 3" key="1">
    <citation type="journal article" date="2014" name="PLoS Genet.">
        <title>Hidden diversity in honey bee gut symbionts detected by single-cell genomics.</title>
        <authorList>
            <person name="Engel P."/>
            <person name="Stepanauskas R."/>
            <person name="Moran N."/>
        </authorList>
    </citation>
    <scope>NUCLEOTIDE SEQUENCE [LARGE SCALE GENOMIC DNA]</scope>
    <source>
        <strain evidence="2 3">SCGC AB-598-J21</strain>
    </source>
</reference>
<dbReference type="NCBIfam" id="TIGR01549">
    <property type="entry name" value="HAD-SF-IA-v1"/>
    <property type="match status" value="1"/>
</dbReference>
<dbReference type="InterPro" id="IPR007739">
    <property type="entry name" value="RgpF"/>
</dbReference>
<dbReference type="GO" id="GO:0016787">
    <property type="term" value="F:hydrolase activity"/>
    <property type="evidence" value="ECO:0007669"/>
    <property type="project" value="UniProtKB-KW"/>
</dbReference>
<proteinExistence type="predicted"/>
<organism evidence="2 3">
    <name type="scientific">Snodgrassella alvi SCGC AB-598-J21</name>
    <dbReference type="NCBI Taxonomy" id="1385367"/>
    <lineage>
        <taxon>Bacteria</taxon>
        <taxon>Pseudomonadati</taxon>
        <taxon>Pseudomonadota</taxon>
        <taxon>Betaproteobacteria</taxon>
        <taxon>Neisseriales</taxon>
        <taxon>Neisseriaceae</taxon>
        <taxon>Snodgrassella</taxon>
    </lineage>
</organism>
<accession>A0A074V4B3</accession>
<dbReference type="Proteomes" id="UP000027644">
    <property type="component" value="Unassembled WGS sequence"/>
</dbReference>
<dbReference type="Gene3D" id="1.10.150.520">
    <property type="match status" value="1"/>
</dbReference>
<comment type="caution">
    <text evidence="2">The sequence shown here is derived from an EMBL/GenBank/DDBJ whole genome shotgun (WGS) entry which is preliminary data.</text>
</comment>
<dbReference type="PANTHER" id="PTHR43316">
    <property type="entry name" value="HYDROLASE, HALOACID DELAHOGENASE-RELATED"/>
    <property type="match status" value="1"/>
</dbReference>